<dbReference type="GO" id="GO:0004222">
    <property type="term" value="F:metalloendopeptidase activity"/>
    <property type="evidence" value="ECO:0007669"/>
    <property type="project" value="InterPro"/>
</dbReference>
<evidence type="ECO:0000256" key="6">
    <source>
        <dbReference type="ARBA" id="ARBA00022723"/>
    </source>
</evidence>
<dbReference type="CDD" id="cd04818">
    <property type="entry name" value="PA_subtilisin_1"/>
    <property type="match status" value="1"/>
</dbReference>
<dbReference type="Pfam" id="PF22352">
    <property type="entry name" value="K319L-like_PKD"/>
    <property type="match status" value="1"/>
</dbReference>
<dbReference type="InterPro" id="IPR001842">
    <property type="entry name" value="Peptidase_M36"/>
</dbReference>
<reference evidence="13 14" key="1">
    <citation type="journal article" date="2013" name="Genome Announc.">
        <title>Complete genome sequence of Myxococcus stipitatus strain DSM 14675, a fruiting myxobacterium.</title>
        <authorList>
            <person name="Huntley S."/>
            <person name="Kneip S."/>
            <person name="Treuner-Lange A."/>
            <person name="Sogaard-Andersen L."/>
        </authorList>
    </citation>
    <scope>NUCLEOTIDE SEQUENCE [LARGE SCALE GENOMIC DNA]</scope>
    <source>
        <strain evidence="14">DSM 14675 / JCM 12634 / Mx s8</strain>
    </source>
</reference>
<keyword evidence="6" id="KW-0479">Metal-binding</keyword>
<evidence type="ECO:0000256" key="2">
    <source>
        <dbReference type="ARBA" id="ARBA00004613"/>
    </source>
</evidence>
<dbReference type="KEGG" id="msd:MYSTI_06426"/>
<dbReference type="SUPFAM" id="SSF55486">
    <property type="entry name" value="Metalloproteases ('zincins'), catalytic domain"/>
    <property type="match status" value="1"/>
</dbReference>
<dbReference type="Proteomes" id="UP000011131">
    <property type="component" value="Chromosome"/>
</dbReference>
<evidence type="ECO:0000256" key="5">
    <source>
        <dbReference type="ARBA" id="ARBA00022670"/>
    </source>
</evidence>
<dbReference type="EMBL" id="CP004025">
    <property type="protein sequence ID" value="AGC47699.1"/>
    <property type="molecule type" value="Genomic_DNA"/>
</dbReference>
<dbReference type="PANTHER" id="PTHR33478:SF1">
    <property type="entry name" value="EXTRACELLULAR METALLOPROTEINASE MEP"/>
    <property type="match status" value="1"/>
</dbReference>
<evidence type="ECO:0000256" key="9">
    <source>
        <dbReference type="ARBA" id="ARBA00023049"/>
    </source>
</evidence>
<dbReference type="PANTHER" id="PTHR33478">
    <property type="entry name" value="EXTRACELLULAR METALLOPROTEINASE MEP"/>
    <property type="match status" value="1"/>
</dbReference>
<evidence type="ECO:0000256" key="4">
    <source>
        <dbReference type="ARBA" id="ARBA00022525"/>
    </source>
</evidence>
<proteinExistence type="inferred from homology"/>
<dbReference type="Gene3D" id="2.60.40.10">
    <property type="entry name" value="Immunoglobulins"/>
    <property type="match status" value="1"/>
</dbReference>
<feature type="domain" description="PA" evidence="12">
    <location>
        <begin position="483"/>
        <end position="565"/>
    </location>
</feature>
<name>L7UMJ6_MYXSD</name>
<accession>L7UMJ6</accession>
<keyword evidence="5" id="KW-0645">Protease</keyword>
<keyword evidence="7" id="KW-0378">Hydrolase</keyword>
<dbReference type="GO" id="GO:0006508">
    <property type="term" value="P:proteolysis"/>
    <property type="evidence" value="ECO:0007669"/>
    <property type="project" value="UniProtKB-KW"/>
</dbReference>
<feature type="compositionally biased region" description="Low complexity" evidence="11">
    <location>
        <begin position="1263"/>
        <end position="1281"/>
    </location>
</feature>
<evidence type="ECO:0000259" key="12">
    <source>
        <dbReference type="Pfam" id="PF02225"/>
    </source>
</evidence>
<evidence type="ECO:0000313" key="13">
    <source>
        <dbReference type="EMBL" id="AGC47699.1"/>
    </source>
</evidence>
<keyword evidence="8" id="KW-0862">Zinc</keyword>
<dbReference type="eggNOG" id="COG4412">
    <property type="taxonomic scope" value="Bacteria"/>
</dbReference>
<dbReference type="GO" id="GO:0008270">
    <property type="term" value="F:zinc ion binding"/>
    <property type="evidence" value="ECO:0007669"/>
    <property type="project" value="InterPro"/>
</dbReference>
<protein>
    <submittedName>
        <fullName evidence="13">M36 family peptidase</fullName>
    </submittedName>
</protein>
<dbReference type="GO" id="GO:0005615">
    <property type="term" value="C:extracellular space"/>
    <property type="evidence" value="ECO:0007669"/>
    <property type="project" value="InterPro"/>
</dbReference>
<dbReference type="PATRIC" id="fig|1278073.3.peg.6524"/>
<evidence type="ECO:0000256" key="8">
    <source>
        <dbReference type="ARBA" id="ARBA00022833"/>
    </source>
</evidence>
<evidence type="ECO:0000313" key="14">
    <source>
        <dbReference type="Proteomes" id="UP000011131"/>
    </source>
</evidence>
<dbReference type="InterPro" id="IPR046450">
    <property type="entry name" value="PA_dom_sf"/>
</dbReference>
<comment type="cofactor">
    <cofactor evidence="1">
        <name>Zn(2+)</name>
        <dbReference type="ChEBI" id="CHEBI:29105"/>
    </cofactor>
</comment>
<comment type="similarity">
    <text evidence="3">Belongs to the peptidase M36 family.</text>
</comment>
<dbReference type="InterPro" id="IPR050371">
    <property type="entry name" value="Fungal_virulence_M36"/>
</dbReference>
<dbReference type="Gene3D" id="3.10.170.10">
    <property type="match status" value="1"/>
</dbReference>
<keyword evidence="14" id="KW-1185">Reference proteome</keyword>
<organism evidence="13 14">
    <name type="scientific">Myxococcus stipitatus (strain DSM 14675 / JCM 12634 / Mx s8)</name>
    <dbReference type="NCBI Taxonomy" id="1278073"/>
    <lineage>
        <taxon>Bacteria</taxon>
        <taxon>Pseudomonadati</taxon>
        <taxon>Myxococcota</taxon>
        <taxon>Myxococcia</taxon>
        <taxon>Myxococcales</taxon>
        <taxon>Cystobacterineae</taxon>
        <taxon>Myxococcaceae</taxon>
        <taxon>Myxococcus</taxon>
    </lineage>
</organism>
<dbReference type="Gene3D" id="2.60.120.260">
    <property type="entry name" value="Galactose-binding domain-like"/>
    <property type="match status" value="1"/>
</dbReference>
<dbReference type="Pfam" id="PF02128">
    <property type="entry name" value="Peptidase_M36"/>
    <property type="match status" value="1"/>
</dbReference>
<dbReference type="STRING" id="1278073.MYSTI_06426"/>
<dbReference type="HOGENOM" id="CLU_002091_0_0_7"/>
<sequence>MEAPSHSVTVLSRDTSRGVPTLVRAHRLGPAKSLQAHSTPEAAANAYLRQQAGVYGLSSTDLETVYVHHVHDLGHGGVIVRFRQRVSGLEVVHSELKMLLSRNLELVALSGNLQGGGALEPPAALGTTRRAFAYPPSEAVLKALGDVHGLTLVGTVQAAVGFDSQEGARFELAPGSALQRSGISLVTPARVTENYFPTAQGLVPAYTVDLLSSKAGEVWPRGHVYVLHASTGQVLLREDRTANDAYTYRVWANAVDRTPSDNPFIDFSPYPGAAPGQSPAGFLSPTAITWEGRVHPSNGRVSPWLDSGATVTSGNNVRAYADHFNPDGYTEGQDVRAQVTPTTRDFPHVHDPLLEPLSSPAQISASVVQLFYTTNWLHDYYYDSGFNEPAGNAQQVNFEAGGLGEDPVLAEAQNQGPDPQARNSAVAYVPRDGLSPRLEFSLWSATEARTFSVSGRAYDTGPAQFGAQKFTVPLRQLVLGLDGTGTTTDACEPLQNTVTNAIVLADRGTCNMKLKAVNAQSANAAALIIINNTPGDPAPTMPDVDPGLTTTLPVLSVSFEDGQALKDLLTQGSLSGTLSRSATPERDASLDNTVVAHEWGHILFRRLVGCTSPQCRAMSEGWSDFVALHMMVRAGDAANGMYAIGAFAGDALGDSSYYGVRRSPYSRDLTRNGFQFHHIADGQPLPDQTFLRDFGLENSEIHNAGEIWASMLFEAYQSLLDDTRGGTPRIGTFEEARRRMATYVVESMLMAPSNVTFTEQRDLLLMVANERDPADMHALAQGFARRGAGTCAVSPPPESKTFTEVVQDLQARPDVRLESIQVEEQGRSCDADGVLDASETGVVRIQLHNRGPLASTDTRVSISSNNPRVLFPSGSTVTVGRVPPFEPLTVEIPVALAGSQEVSAEVNYSVVLESTGACQPRAEHSKSFLLNYDLTPSRTDRADPVRTTWRPHVLQGLEAHNWHVVASPRIPGEKVWYAEEPVPFADVVLETPSLTIPSGTPFVLRFDHRFEFDFRQEPSTGERTYWSGGVIEFTRDGGNTWTDVSTLVDPGYAEKVLDIRTSNPLRGRLAYASRNPHWPDSDSVALDFGTHLSGSTVKLRFRLGSDVVFFAHGWELDNITVEGTTAAPFLARIEDASPCHPIARAGEDQSVLEGETVRLDGTQSSDPGAAPLTYRWKQVPATTVNLSGADTATPRFVAPDVSEDTELEFELTVQVAGLSATDRVKVTTRSRTPQPDAGTPDAGQDAGTPDAGQDAGTPDAGQDAGVPDAGPMPDAGPTPDAGPGGGPEEPGGCSCIATRGDANLSWLLGLVGWALIRGRRRRRS</sequence>
<keyword evidence="4" id="KW-0964">Secreted</keyword>
<dbReference type="InterPro" id="IPR013783">
    <property type="entry name" value="Ig-like_fold"/>
</dbReference>
<dbReference type="SUPFAM" id="SSF52025">
    <property type="entry name" value="PA domain"/>
    <property type="match status" value="1"/>
</dbReference>
<dbReference type="Gene3D" id="1.10.390.10">
    <property type="entry name" value="Neutral Protease Domain 2"/>
    <property type="match status" value="1"/>
</dbReference>
<feature type="region of interest" description="Disordered" evidence="11">
    <location>
        <begin position="1224"/>
        <end position="1294"/>
    </location>
</feature>
<evidence type="ECO:0000256" key="11">
    <source>
        <dbReference type="SAM" id="MobiDB-lite"/>
    </source>
</evidence>
<evidence type="ECO:0000256" key="10">
    <source>
        <dbReference type="ARBA" id="ARBA00023145"/>
    </source>
</evidence>
<evidence type="ECO:0000256" key="1">
    <source>
        <dbReference type="ARBA" id="ARBA00001947"/>
    </source>
</evidence>
<keyword evidence="9" id="KW-0482">Metalloprotease</keyword>
<evidence type="ECO:0000256" key="3">
    <source>
        <dbReference type="ARBA" id="ARBA00006006"/>
    </source>
</evidence>
<dbReference type="InterPro" id="IPR003137">
    <property type="entry name" value="PA_domain"/>
</dbReference>
<gene>
    <name evidence="13" type="ordered locus">MYSTI_06426</name>
</gene>
<comment type="subcellular location">
    <subcellularLocation>
        <location evidence="2">Secreted</location>
    </subcellularLocation>
</comment>
<keyword evidence="10" id="KW-0865">Zymogen</keyword>
<dbReference type="InterPro" id="IPR027268">
    <property type="entry name" value="Peptidase_M4/M1_CTD_sf"/>
</dbReference>
<dbReference type="Gene3D" id="3.50.30.30">
    <property type="match status" value="1"/>
</dbReference>
<evidence type="ECO:0000256" key="7">
    <source>
        <dbReference type="ARBA" id="ARBA00022801"/>
    </source>
</evidence>
<dbReference type="Pfam" id="PF02225">
    <property type="entry name" value="PA"/>
    <property type="match status" value="1"/>
</dbReference>